<dbReference type="KEGG" id="nva:G3M78_13395"/>
<evidence type="ECO:0000313" key="3">
    <source>
        <dbReference type="Proteomes" id="UP000594464"/>
    </source>
</evidence>
<dbReference type="InterPro" id="IPR016772">
    <property type="entry name" value="UCP020408"/>
</dbReference>
<name>A0A7T0G4G4_9BACT</name>
<evidence type="ECO:0000313" key="2">
    <source>
        <dbReference type="EMBL" id="QPJ66334.1"/>
    </source>
</evidence>
<dbReference type="AlphaFoldDB" id="A0A7T0G4G4"/>
<dbReference type="EMBL" id="CP048620">
    <property type="protein sequence ID" value="QPJ66334.1"/>
    <property type="molecule type" value="Genomic_DNA"/>
</dbReference>
<accession>A0A7T0G4G4</accession>
<comment type="similarity">
    <text evidence="1">Belongs to the UPF0751 family.</text>
</comment>
<dbReference type="Proteomes" id="UP000594464">
    <property type="component" value="Chromosome"/>
</dbReference>
<dbReference type="Pfam" id="PF10087">
    <property type="entry name" value="DUF2325"/>
    <property type="match status" value="1"/>
</dbReference>
<organism evidence="2 3">
    <name type="scientific">Candidatus Nitrohelix vancouverensis</name>
    <dbReference type="NCBI Taxonomy" id="2705534"/>
    <lineage>
        <taxon>Bacteria</taxon>
        <taxon>Pseudomonadati</taxon>
        <taxon>Nitrospinota/Tectimicrobiota group</taxon>
        <taxon>Nitrospinota</taxon>
        <taxon>Nitrospinia</taxon>
        <taxon>Nitrospinales</taxon>
        <taxon>Nitrospinaceae</taxon>
        <taxon>Candidatus Nitrohelix</taxon>
    </lineage>
</organism>
<gene>
    <name evidence="2" type="ORF">G3M78_13395</name>
</gene>
<reference evidence="3" key="1">
    <citation type="submission" date="2020-02" db="EMBL/GenBank/DDBJ databases">
        <title>Genomic and physiological characterization of two novel Nitrospinaceae genera.</title>
        <authorList>
            <person name="Mueller A.J."/>
            <person name="Jung M.-Y."/>
            <person name="Strachan C.R."/>
            <person name="Herbold C.W."/>
            <person name="Kirkegaard R.H."/>
            <person name="Daims H."/>
        </authorList>
    </citation>
    <scope>NUCLEOTIDE SEQUENCE [LARGE SCALE GENOMIC DNA]</scope>
</reference>
<sequence length="94" mass="10287">MTIAVLGGLDRLKRAYEKKGKEMGVDIRVFSQRSPNMAQRLSQVNGMVIFTGTVAHRMVNEALKAAKQNSIPVERSHSSGMTSFSNSLQGFVGM</sequence>
<proteinExistence type="inferred from homology"/>
<evidence type="ECO:0000256" key="1">
    <source>
        <dbReference type="ARBA" id="ARBA00007189"/>
    </source>
</evidence>
<protein>
    <submittedName>
        <fullName evidence="2">DUF2325 domain-containing protein</fullName>
    </submittedName>
</protein>